<dbReference type="GO" id="GO:0004375">
    <property type="term" value="F:glycine dehydrogenase (decarboxylating) activity"/>
    <property type="evidence" value="ECO:0007669"/>
    <property type="project" value="UniProtKB-EC"/>
</dbReference>
<dbReference type="InterPro" id="IPR015421">
    <property type="entry name" value="PyrdxlP-dep_Trfase_major"/>
</dbReference>
<comment type="similarity">
    <text evidence="2">Belongs to the GcvP family.</text>
</comment>
<dbReference type="PANTHER" id="PTHR11773">
    <property type="entry name" value="GLYCINE DEHYDROGENASE, DECARBOXYLATING"/>
    <property type="match status" value="1"/>
</dbReference>
<dbReference type="Pfam" id="PF02347">
    <property type="entry name" value="GDC-P"/>
    <property type="match status" value="2"/>
</dbReference>
<keyword evidence="5" id="KW-0560">Oxidoreductase</keyword>
<dbReference type="Gene3D" id="3.90.1150.10">
    <property type="entry name" value="Aspartate Aminotransferase, domain 1"/>
    <property type="match status" value="2"/>
</dbReference>
<evidence type="ECO:0000256" key="6">
    <source>
        <dbReference type="ARBA" id="ARBA00049026"/>
    </source>
</evidence>
<comment type="cofactor">
    <cofactor evidence="1">
        <name>pyridoxal 5'-phosphate</name>
        <dbReference type="ChEBI" id="CHEBI:597326"/>
    </cofactor>
</comment>
<accession>A0A6J6PLR4</accession>
<keyword evidence="4" id="KW-0663">Pyridoxal phosphate</keyword>
<dbReference type="InterPro" id="IPR049315">
    <property type="entry name" value="GDC-P_N"/>
</dbReference>
<dbReference type="EC" id="1.4.4.2" evidence="3"/>
<dbReference type="InterPro" id="IPR049316">
    <property type="entry name" value="GDC-P_C"/>
</dbReference>
<reference evidence="9" key="1">
    <citation type="submission" date="2020-05" db="EMBL/GenBank/DDBJ databases">
        <authorList>
            <person name="Chiriac C."/>
            <person name="Salcher M."/>
            <person name="Ghai R."/>
            <person name="Kavagutti S V."/>
        </authorList>
    </citation>
    <scope>NUCLEOTIDE SEQUENCE</scope>
</reference>
<dbReference type="HAMAP" id="MF_00711">
    <property type="entry name" value="GcvP"/>
    <property type="match status" value="1"/>
</dbReference>
<dbReference type="FunFam" id="3.40.640.10:FF:000007">
    <property type="entry name" value="glycine dehydrogenase (Decarboxylating), mitochondrial"/>
    <property type="match status" value="1"/>
</dbReference>
<dbReference type="InterPro" id="IPR020581">
    <property type="entry name" value="GDC_P"/>
</dbReference>
<evidence type="ECO:0000313" key="9">
    <source>
        <dbReference type="EMBL" id="CAB4697745.1"/>
    </source>
</evidence>
<gene>
    <name evidence="9" type="ORF">UFOPK2625_00343</name>
</gene>
<sequence>MSHVGQFSSSLTSLHEDDAFQRRHVGPDSDAIAKMLSVVGYDSLETMSQAVVPAVIRWGAALDLPPATDERSTLTLLAKLAAKNITMVSMIGLGYSDTQTPGVILRNVLENPAWYTAYTPYQPEISQGRLEALLNFQTMIEDLTALPVAGSSLLDEPTAAAEAMTLSLRHGPKDALRFIVDSDTHPQTLAVLATRAEPLGIDLVVCDLDNGLPDGAFSGVLISYPGTSGRVIDPTDLIAAAHARGALAIIAADLLSLTVLKAPGEMGADVVVGSAQRFGVPFGFGGPHAGFMSVRAGLERSLPGRLVGVSVDADGAPAYRLALQTREQHIRREKATSNICTAQVLLAVIASMYAAYHGPKGLQNIANRAHRYASVFAAGVTAAGGTIQHASFFDTVEVVIPGHAQAVFNRAAESGINIRFVDENSISISTDELTCAEHLEGVWGALAIALPTLGDLRVADIDDGLLDAWGGVPAGVLRATPYLTHPVFNTHHSETSMLRYLRRLADRDIALDRSMIPLGSCTMKLNATAEMEPITWPGFAGIHPFAPLDQVTGYLELIANLEAWLVEITGYDAVSLQPNAGSQGEFAGLLAIRGYHLSRGDNDRDVCLIPSSAHGTNAASAIMAGMRVAVIACDENGNVDLVDLKAKIAEHADRLAALMITYPSTHGVFETEVATICALVLEAGGQVYVDGANLNALVGLAKPGKFGADVSHLNLHKTFCIPHGGGGPGVGPVGVRSHLAPFLPSHPLRPEAGPLGRGDIDGGVGPVSGAPWGSAGILPIPWAYIQMMGPDGLVKATQVAILSANYVSKRLAAYYPTLYTGAGGLVAHECILDLRQISAETGVSVDDVAKRLIDYGFHAPTMSFPVVGTLMVEPTESEDLIELDRFIDAMIAIKAEIDQVGAGVWPPDDNPLRNAPHTANCLIGPWSHPYPARLGAYPTGGKVMDKYWPPVRRVDGAYGDRNLVCSCPSLEELASV</sequence>
<dbReference type="AlphaFoldDB" id="A0A6J6PLR4"/>
<dbReference type="Pfam" id="PF21478">
    <property type="entry name" value="GcvP2_C"/>
    <property type="match status" value="1"/>
</dbReference>
<comment type="catalytic activity">
    <reaction evidence="6">
        <text>N(6)-[(R)-lipoyl]-L-lysyl-[glycine-cleavage complex H protein] + glycine + H(+) = N(6)-[(R)-S(8)-aminomethyldihydrolipoyl]-L-lysyl-[glycine-cleavage complex H protein] + CO2</text>
        <dbReference type="Rhea" id="RHEA:24304"/>
        <dbReference type="Rhea" id="RHEA-COMP:10494"/>
        <dbReference type="Rhea" id="RHEA-COMP:10495"/>
        <dbReference type="ChEBI" id="CHEBI:15378"/>
        <dbReference type="ChEBI" id="CHEBI:16526"/>
        <dbReference type="ChEBI" id="CHEBI:57305"/>
        <dbReference type="ChEBI" id="CHEBI:83099"/>
        <dbReference type="ChEBI" id="CHEBI:83143"/>
        <dbReference type="EC" id="1.4.4.2"/>
    </reaction>
</comment>
<evidence type="ECO:0000256" key="1">
    <source>
        <dbReference type="ARBA" id="ARBA00001933"/>
    </source>
</evidence>
<proteinExistence type="inferred from homology"/>
<dbReference type="CDD" id="cd00613">
    <property type="entry name" value="GDC-P"/>
    <property type="match status" value="2"/>
</dbReference>
<dbReference type="GO" id="GO:0005829">
    <property type="term" value="C:cytosol"/>
    <property type="evidence" value="ECO:0007669"/>
    <property type="project" value="TreeGrafter"/>
</dbReference>
<evidence type="ECO:0000256" key="5">
    <source>
        <dbReference type="ARBA" id="ARBA00023002"/>
    </source>
</evidence>
<organism evidence="9">
    <name type="scientific">freshwater metagenome</name>
    <dbReference type="NCBI Taxonomy" id="449393"/>
    <lineage>
        <taxon>unclassified sequences</taxon>
        <taxon>metagenomes</taxon>
        <taxon>ecological metagenomes</taxon>
    </lineage>
</organism>
<dbReference type="PANTHER" id="PTHR11773:SF1">
    <property type="entry name" value="GLYCINE DEHYDROGENASE (DECARBOXYLATING), MITOCHONDRIAL"/>
    <property type="match status" value="1"/>
</dbReference>
<dbReference type="GO" id="GO:0016594">
    <property type="term" value="F:glycine binding"/>
    <property type="evidence" value="ECO:0007669"/>
    <property type="project" value="TreeGrafter"/>
</dbReference>
<dbReference type="InterPro" id="IPR015422">
    <property type="entry name" value="PyrdxlP-dep_Trfase_small"/>
</dbReference>
<dbReference type="InterPro" id="IPR015424">
    <property type="entry name" value="PyrdxlP-dep_Trfase"/>
</dbReference>
<evidence type="ECO:0000256" key="3">
    <source>
        <dbReference type="ARBA" id="ARBA00012134"/>
    </source>
</evidence>
<feature type="domain" description="Glycine dehydrogenase C-terminal" evidence="8">
    <location>
        <begin position="796"/>
        <end position="917"/>
    </location>
</feature>
<dbReference type="NCBIfam" id="TIGR00461">
    <property type="entry name" value="gcvP"/>
    <property type="match status" value="1"/>
</dbReference>
<name>A0A6J6PLR4_9ZZZZ</name>
<dbReference type="EMBL" id="CAEZXZ010000033">
    <property type="protein sequence ID" value="CAB4697745.1"/>
    <property type="molecule type" value="Genomic_DNA"/>
</dbReference>
<evidence type="ECO:0000259" key="8">
    <source>
        <dbReference type="Pfam" id="PF21478"/>
    </source>
</evidence>
<evidence type="ECO:0000256" key="2">
    <source>
        <dbReference type="ARBA" id="ARBA00010756"/>
    </source>
</evidence>
<dbReference type="GO" id="GO:0005960">
    <property type="term" value="C:glycine cleavage complex"/>
    <property type="evidence" value="ECO:0007669"/>
    <property type="project" value="TreeGrafter"/>
</dbReference>
<protein>
    <recommendedName>
        <fullName evidence="3">glycine dehydrogenase (aminomethyl-transferring)</fullName>
        <ecNumber evidence="3">1.4.4.2</ecNumber>
    </recommendedName>
</protein>
<dbReference type="InterPro" id="IPR003437">
    <property type="entry name" value="GcvP"/>
</dbReference>
<dbReference type="GO" id="GO:0030170">
    <property type="term" value="F:pyridoxal phosphate binding"/>
    <property type="evidence" value="ECO:0007669"/>
    <property type="project" value="TreeGrafter"/>
</dbReference>
<evidence type="ECO:0000256" key="4">
    <source>
        <dbReference type="ARBA" id="ARBA00022898"/>
    </source>
</evidence>
<feature type="domain" description="Glycine cleavage system P-protein N-terminal" evidence="7">
    <location>
        <begin position="472"/>
        <end position="742"/>
    </location>
</feature>
<dbReference type="NCBIfam" id="NF003346">
    <property type="entry name" value="PRK04366.1"/>
    <property type="match status" value="1"/>
</dbReference>
<dbReference type="SUPFAM" id="SSF53383">
    <property type="entry name" value="PLP-dependent transferases"/>
    <property type="match status" value="2"/>
</dbReference>
<dbReference type="Gene3D" id="3.40.640.10">
    <property type="entry name" value="Type I PLP-dependent aspartate aminotransferase-like (Major domain)"/>
    <property type="match status" value="2"/>
</dbReference>
<evidence type="ECO:0000259" key="7">
    <source>
        <dbReference type="Pfam" id="PF02347"/>
    </source>
</evidence>
<dbReference type="GO" id="GO:0019464">
    <property type="term" value="P:glycine decarboxylation via glycine cleavage system"/>
    <property type="evidence" value="ECO:0007669"/>
    <property type="project" value="TreeGrafter"/>
</dbReference>
<dbReference type="FunFam" id="3.40.640.10:FF:000005">
    <property type="entry name" value="Glycine dehydrogenase (decarboxylating), mitochondrial"/>
    <property type="match status" value="1"/>
</dbReference>
<feature type="domain" description="Glycine cleavage system P-protein N-terminal" evidence="7">
    <location>
        <begin position="22"/>
        <end position="444"/>
    </location>
</feature>